<protein>
    <submittedName>
        <fullName evidence="1">Uncharacterized protein</fullName>
    </submittedName>
</protein>
<dbReference type="OrthoDB" id="8963682at2759"/>
<sequence>MNYNRRTDRNEMILAEDQLWELRQNGPLERPVEEFLELSHRMNWPDASLIVCFLELINLILYLNGSHNTWPHQLTPSRFPPHTAPKDRSISVLWRSPVRGNGCPTALTWGPKLQTQQLHRSGQR</sequence>
<accession>A0A3N0YEP7</accession>
<dbReference type="EMBL" id="RJVU01044706">
    <property type="protein sequence ID" value="ROL44637.1"/>
    <property type="molecule type" value="Genomic_DNA"/>
</dbReference>
<dbReference type="Proteomes" id="UP000281406">
    <property type="component" value="Unassembled WGS sequence"/>
</dbReference>
<gene>
    <name evidence="1" type="ORF">DPX16_18348</name>
</gene>
<dbReference type="AlphaFoldDB" id="A0A3N0YEP7"/>
<keyword evidence="2" id="KW-1185">Reference proteome</keyword>
<reference evidence="1 2" key="1">
    <citation type="submission" date="2018-10" db="EMBL/GenBank/DDBJ databases">
        <title>Genome assembly for a Yunnan-Guizhou Plateau 3E fish, Anabarilius grahami (Regan), and its evolutionary and genetic applications.</title>
        <authorList>
            <person name="Jiang W."/>
        </authorList>
    </citation>
    <scope>NUCLEOTIDE SEQUENCE [LARGE SCALE GENOMIC DNA]</scope>
    <source>
        <strain evidence="1">AG-KIZ</strain>
        <tissue evidence="1">Muscle</tissue>
    </source>
</reference>
<organism evidence="1 2">
    <name type="scientific">Anabarilius grahami</name>
    <name type="common">Kanglang fish</name>
    <name type="synonym">Barilius grahami</name>
    <dbReference type="NCBI Taxonomy" id="495550"/>
    <lineage>
        <taxon>Eukaryota</taxon>
        <taxon>Metazoa</taxon>
        <taxon>Chordata</taxon>
        <taxon>Craniata</taxon>
        <taxon>Vertebrata</taxon>
        <taxon>Euteleostomi</taxon>
        <taxon>Actinopterygii</taxon>
        <taxon>Neopterygii</taxon>
        <taxon>Teleostei</taxon>
        <taxon>Ostariophysi</taxon>
        <taxon>Cypriniformes</taxon>
        <taxon>Xenocyprididae</taxon>
        <taxon>Xenocypridinae</taxon>
        <taxon>Xenocypridinae incertae sedis</taxon>
        <taxon>Anabarilius</taxon>
    </lineage>
</organism>
<evidence type="ECO:0000313" key="1">
    <source>
        <dbReference type="EMBL" id="ROL44637.1"/>
    </source>
</evidence>
<name>A0A3N0YEP7_ANAGA</name>
<evidence type="ECO:0000313" key="2">
    <source>
        <dbReference type="Proteomes" id="UP000281406"/>
    </source>
</evidence>
<proteinExistence type="predicted"/>
<comment type="caution">
    <text evidence="1">The sequence shown here is derived from an EMBL/GenBank/DDBJ whole genome shotgun (WGS) entry which is preliminary data.</text>
</comment>